<feature type="transmembrane region" description="Helical" evidence="1">
    <location>
        <begin position="48"/>
        <end position="75"/>
    </location>
</feature>
<gene>
    <name evidence="2" type="ORF">GYMLUDRAFT_264748</name>
</gene>
<evidence type="ECO:0000256" key="1">
    <source>
        <dbReference type="SAM" id="Phobius"/>
    </source>
</evidence>
<keyword evidence="1" id="KW-1133">Transmembrane helix</keyword>
<sequence>MQKAAFYRRTRIQNILLLFIESGAIYCAIQALYAIFTLLNIYGPGNEILLSILDIFSVLLTFASALYPIAVVILINMDNGTSAIESFHIGQTSEGSHREVHVGDIVIFIDWSPFASNSVYVINHVQPIPNTISVLSVSIKRVRSKRVLNHSVAPISIAANPKSIHLSASTSPTNHLHLLVLDHLYISSSAAHFIVFVATFESAMIRYDSALCQNVDPSLDFHERIWVDYVRGGVNRRGWVSALCQTDWKIVDHHIKSRPLHPLVLVRNPFY</sequence>
<dbReference type="EMBL" id="KN834818">
    <property type="protein sequence ID" value="KIK54250.1"/>
    <property type="molecule type" value="Genomic_DNA"/>
</dbReference>
<evidence type="ECO:0000313" key="2">
    <source>
        <dbReference type="EMBL" id="KIK54250.1"/>
    </source>
</evidence>
<reference evidence="2 3" key="1">
    <citation type="submission" date="2014-04" db="EMBL/GenBank/DDBJ databases">
        <title>Evolutionary Origins and Diversification of the Mycorrhizal Mutualists.</title>
        <authorList>
            <consortium name="DOE Joint Genome Institute"/>
            <consortium name="Mycorrhizal Genomics Consortium"/>
            <person name="Kohler A."/>
            <person name="Kuo A."/>
            <person name="Nagy L.G."/>
            <person name="Floudas D."/>
            <person name="Copeland A."/>
            <person name="Barry K.W."/>
            <person name="Cichocki N."/>
            <person name="Veneault-Fourrey C."/>
            <person name="LaButti K."/>
            <person name="Lindquist E.A."/>
            <person name="Lipzen A."/>
            <person name="Lundell T."/>
            <person name="Morin E."/>
            <person name="Murat C."/>
            <person name="Riley R."/>
            <person name="Ohm R."/>
            <person name="Sun H."/>
            <person name="Tunlid A."/>
            <person name="Henrissat B."/>
            <person name="Grigoriev I.V."/>
            <person name="Hibbett D.S."/>
            <person name="Martin F."/>
        </authorList>
    </citation>
    <scope>NUCLEOTIDE SEQUENCE [LARGE SCALE GENOMIC DNA]</scope>
    <source>
        <strain evidence="2 3">FD-317 M1</strain>
    </source>
</reference>
<name>A0A0D0AUL5_9AGAR</name>
<dbReference type="AlphaFoldDB" id="A0A0D0AUL5"/>
<keyword evidence="1" id="KW-0472">Membrane</keyword>
<accession>A0A0D0AUL5</accession>
<dbReference type="OrthoDB" id="2884172at2759"/>
<proteinExistence type="predicted"/>
<keyword evidence="1" id="KW-0812">Transmembrane</keyword>
<dbReference type="Proteomes" id="UP000053593">
    <property type="component" value="Unassembled WGS sequence"/>
</dbReference>
<feature type="transmembrane region" description="Helical" evidence="1">
    <location>
        <begin position="12"/>
        <end position="36"/>
    </location>
</feature>
<protein>
    <submittedName>
        <fullName evidence="2">Uncharacterized protein</fullName>
    </submittedName>
</protein>
<dbReference type="HOGENOM" id="CLU_1026947_0_0_1"/>
<organism evidence="2 3">
    <name type="scientific">Collybiopsis luxurians FD-317 M1</name>
    <dbReference type="NCBI Taxonomy" id="944289"/>
    <lineage>
        <taxon>Eukaryota</taxon>
        <taxon>Fungi</taxon>
        <taxon>Dikarya</taxon>
        <taxon>Basidiomycota</taxon>
        <taxon>Agaricomycotina</taxon>
        <taxon>Agaricomycetes</taxon>
        <taxon>Agaricomycetidae</taxon>
        <taxon>Agaricales</taxon>
        <taxon>Marasmiineae</taxon>
        <taxon>Omphalotaceae</taxon>
        <taxon>Collybiopsis</taxon>
        <taxon>Collybiopsis luxurians</taxon>
    </lineage>
</organism>
<keyword evidence="3" id="KW-1185">Reference proteome</keyword>
<evidence type="ECO:0000313" key="3">
    <source>
        <dbReference type="Proteomes" id="UP000053593"/>
    </source>
</evidence>